<dbReference type="EMBL" id="FOHE01000042">
    <property type="protein sequence ID" value="SET85533.1"/>
    <property type="molecule type" value="Genomic_DNA"/>
</dbReference>
<gene>
    <name evidence="2" type="ORF">SAMN05216389_1423</name>
</gene>
<accession>A0A1I0HP41</accession>
<evidence type="ECO:0000313" key="3">
    <source>
        <dbReference type="Proteomes" id="UP000198618"/>
    </source>
</evidence>
<keyword evidence="3" id="KW-1185">Reference proteome</keyword>
<evidence type="ECO:0000256" key="1">
    <source>
        <dbReference type="SAM" id="MobiDB-lite"/>
    </source>
</evidence>
<dbReference type="Proteomes" id="UP000198618">
    <property type="component" value="Unassembled WGS sequence"/>
</dbReference>
<proteinExistence type="predicted"/>
<protein>
    <submittedName>
        <fullName evidence="2">Uncharacterized protein</fullName>
    </submittedName>
</protein>
<dbReference type="AlphaFoldDB" id="A0A1I0HP41"/>
<evidence type="ECO:0000313" key="2">
    <source>
        <dbReference type="EMBL" id="SET85533.1"/>
    </source>
</evidence>
<name>A0A1I0HP41_9BACI</name>
<sequence>MKVKDHLSKQQHEKMKSKYKNHKPERIDWHDLMGMNRDTYKRGRGGAIRRR</sequence>
<feature type="region of interest" description="Disordered" evidence="1">
    <location>
        <begin position="1"/>
        <end position="30"/>
    </location>
</feature>
<reference evidence="2 3" key="1">
    <citation type="submission" date="2016-10" db="EMBL/GenBank/DDBJ databases">
        <authorList>
            <person name="de Groot N.N."/>
        </authorList>
    </citation>
    <scope>NUCLEOTIDE SEQUENCE [LARGE SCALE GENOMIC DNA]</scope>
    <source>
        <strain evidence="2 3">IBRC-M 10780</strain>
    </source>
</reference>
<organism evidence="2 3">
    <name type="scientific">Oceanobacillus limi</name>
    <dbReference type="NCBI Taxonomy" id="930131"/>
    <lineage>
        <taxon>Bacteria</taxon>
        <taxon>Bacillati</taxon>
        <taxon>Bacillota</taxon>
        <taxon>Bacilli</taxon>
        <taxon>Bacillales</taxon>
        <taxon>Bacillaceae</taxon>
        <taxon>Oceanobacillus</taxon>
    </lineage>
</organism>